<evidence type="ECO:0000256" key="5">
    <source>
        <dbReference type="ARBA" id="ARBA00022679"/>
    </source>
</evidence>
<protein>
    <recommendedName>
        <fullName evidence="7">Protein-L-isoaspartate O-methyltransferase</fullName>
        <ecNumber evidence="7">2.1.1.77</ecNumber>
    </recommendedName>
    <alternativeName>
        <fullName evidence="7">L-isoaspartyl protein carboxyl methyltransferase</fullName>
    </alternativeName>
    <alternativeName>
        <fullName evidence="7">Protein L-isoaspartyl methyltransferase</fullName>
    </alternativeName>
    <alternativeName>
        <fullName evidence="7">Protein-beta-aspartate methyltransferase</fullName>
        <shortName evidence="7">PIMT</shortName>
    </alternativeName>
</protein>
<keyword evidence="4 7" id="KW-0489">Methyltransferase</keyword>
<dbReference type="NCBIfam" id="TIGR00080">
    <property type="entry name" value="pimt"/>
    <property type="match status" value="1"/>
</dbReference>
<dbReference type="EMBL" id="CP028923">
    <property type="protein sequence ID" value="QCK14886.1"/>
    <property type="molecule type" value="Genomic_DNA"/>
</dbReference>
<dbReference type="RefSeq" id="WP_137090474.1">
    <property type="nucleotide sequence ID" value="NZ_CP028923.1"/>
</dbReference>
<dbReference type="InterPro" id="IPR029063">
    <property type="entry name" value="SAM-dependent_MTases_sf"/>
</dbReference>
<comment type="catalytic activity">
    <reaction evidence="7">
        <text>[protein]-L-isoaspartate + S-adenosyl-L-methionine = [protein]-L-isoaspartate alpha-methyl ester + S-adenosyl-L-homocysteine</text>
        <dbReference type="Rhea" id="RHEA:12705"/>
        <dbReference type="Rhea" id="RHEA-COMP:12143"/>
        <dbReference type="Rhea" id="RHEA-COMP:12144"/>
        <dbReference type="ChEBI" id="CHEBI:57856"/>
        <dbReference type="ChEBI" id="CHEBI:59789"/>
        <dbReference type="ChEBI" id="CHEBI:90596"/>
        <dbReference type="ChEBI" id="CHEBI:90598"/>
        <dbReference type="EC" id="2.1.1.77"/>
    </reaction>
</comment>
<evidence type="ECO:0000256" key="3">
    <source>
        <dbReference type="ARBA" id="ARBA00022490"/>
    </source>
</evidence>
<dbReference type="EC" id="2.1.1.77" evidence="7"/>
<evidence type="ECO:0000313" key="9">
    <source>
        <dbReference type="Proteomes" id="UP000298616"/>
    </source>
</evidence>
<feature type="active site" evidence="7">
    <location>
        <position position="69"/>
    </location>
</feature>
<accession>A0A4D7JS97</accession>
<evidence type="ECO:0000256" key="1">
    <source>
        <dbReference type="ARBA" id="ARBA00004496"/>
    </source>
</evidence>
<evidence type="ECO:0000256" key="7">
    <source>
        <dbReference type="HAMAP-Rule" id="MF_00090"/>
    </source>
</evidence>
<dbReference type="Proteomes" id="UP000298616">
    <property type="component" value="Chromosome"/>
</dbReference>
<dbReference type="GO" id="GO:0005737">
    <property type="term" value="C:cytoplasm"/>
    <property type="evidence" value="ECO:0007669"/>
    <property type="project" value="UniProtKB-SubCell"/>
</dbReference>
<dbReference type="GO" id="GO:0032259">
    <property type="term" value="P:methylation"/>
    <property type="evidence" value="ECO:0007669"/>
    <property type="project" value="UniProtKB-KW"/>
</dbReference>
<evidence type="ECO:0000256" key="6">
    <source>
        <dbReference type="ARBA" id="ARBA00022691"/>
    </source>
</evidence>
<proteinExistence type="inferred from homology"/>
<dbReference type="PANTHER" id="PTHR11579">
    <property type="entry name" value="PROTEIN-L-ISOASPARTATE O-METHYLTRANSFERASE"/>
    <property type="match status" value="1"/>
</dbReference>
<gene>
    <name evidence="7" type="primary">pcm</name>
    <name evidence="8" type="ORF">DCC35_09105</name>
</gene>
<keyword evidence="9" id="KW-1185">Reference proteome</keyword>
<reference evidence="8 9" key="1">
    <citation type="submission" date="2018-04" db="EMBL/GenBank/DDBJ databases">
        <title>Complete genome uncultured novel isolate.</title>
        <authorList>
            <person name="Merlino G."/>
        </authorList>
    </citation>
    <scope>NUCLEOTIDE SEQUENCE [LARGE SCALE GENOMIC DNA]</scope>
    <source>
        <strain evidence="9">R1DC9</strain>
    </source>
</reference>
<keyword evidence="3 7" id="KW-0963">Cytoplasm</keyword>
<dbReference type="InterPro" id="IPR000682">
    <property type="entry name" value="PCMT"/>
</dbReference>
<dbReference type="PANTHER" id="PTHR11579:SF0">
    <property type="entry name" value="PROTEIN-L-ISOASPARTATE(D-ASPARTATE) O-METHYLTRANSFERASE"/>
    <property type="match status" value="1"/>
</dbReference>
<dbReference type="PROSITE" id="PS01279">
    <property type="entry name" value="PCMT"/>
    <property type="match status" value="1"/>
</dbReference>
<dbReference type="AlphaFoldDB" id="A0A4D7JS97"/>
<comment type="subcellular location">
    <subcellularLocation>
        <location evidence="1 7">Cytoplasm</location>
    </subcellularLocation>
</comment>
<evidence type="ECO:0000313" key="8">
    <source>
        <dbReference type="EMBL" id="QCK14886.1"/>
    </source>
</evidence>
<comment type="function">
    <text evidence="7">Catalyzes the methyl esterification of L-isoaspartyl residues in peptides and proteins that result from spontaneous decomposition of normal L-aspartyl and L-asparaginyl residues. It plays a role in the repair and/or degradation of damaged proteins.</text>
</comment>
<dbReference type="SUPFAM" id="SSF53335">
    <property type="entry name" value="S-adenosyl-L-methionine-dependent methyltransferases"/>
    <property type="match status" value="1"/>
</dbReference>
<keyword evidence="5 7" id="KW-0808">Transferase</keyword>
<dbReference type="OrthoDB" id="9810066at2"/>
<keyword evidence="6 7" id="KW-0949">S-adenosyl-L-methionine</keyword>
<dbReference type="NCBIfam" id="NF001453">
    <property type="entry name" value="PRK00312.1"/>
    <property type="match status" value="1"/>
</dbReference>
<dbReference type="GO" id="GO:0004719">
    <property type="term" value="F:protein-L-isoaspartate (D-aspartate) O-methyltransferase activity"/>
    <property type="evidence" value="ECO:0007669"/>
    <property type="project" value="UniProtKB-UniRule"/>
</dbReference>
<organism evidence="8 9">
    <name type="scientific">Mangrovivirga cuniculi</name>
    <dbReference type="NCBI Taxonomy" id="2715131"/>
    <lineage>
        <taxon>Bacteria</taxon>
        <taxon>Pseudomonadati</taxon>
        <taxon>Bacteroidota</taxon>
        <taxon>Cytophagia</taxon>
        <taxon>Cytophagales</taxon>
        <taxon>Mangrovivirgaceae</taxon>
        <taxon>Mangrovivirga</taxon>
    </lineage>
</organism>
<dbReference type="KEGG" id="fpf:DCC35_09105"/>
<dbReference type="FunFam" id="3.40.50.150:FF:000010">
    <property type="entry name" value="Protein-L-isoaspartate O-methyltransferase"/>
    <property type="match status" value="1"/>
</dbReference>
<sequence length="221" mass="24868">MFAAVFEDNYRTKGLRRNLVKQIENKGIRDARVLDAINNVPRHYFFDQALLEHAYQDKAFPIGEGQTISQPYTVAFQSELLEVEPGNKILEIGTGSGYQACILLEMGAKVITIEYQKKLYEQTRKVLPKMGYHATFLQGDGSQGVPRHAPFDRIIVTAGAPVVPKPLIEQLKVGGILVIPVGDNERQKMVKVKKIEENKIAKKEYDLFSFVPLKGKHGWGN</sequence>
<evidence type="ECO:0000256" key="2">
    <source>
        <dbReference type="ARBA" id="ARBA00005369"/>
    </source>
</evidence>
<comment type="similarity">
    <text evidence="2 7">Belongs to the methyltransferase superfamily. L-isoaspartyl/D-aspartyl protein methyltransferase family.</text>
</comment>
<dbReference type="CDD" id="cd02440">
    <property type="entry name" value="AdoMet_MTases"/>
    <property type="match status" value="1"/>
</dbReference>
<name>A0A4D7JS97_9BACT</name>
<dbReference type="Gene3D" id="3.40.50.150">
    <property type="entry name" value="Vaccinia Virus protein VP39"/>
    <property type="match status" value="1"/>
</dbReference>
<dbReference type="Pfam" id="PF01135">
    <property type="entry name" value="PCMT"/>
    <property type="match status" value="1"/>
</dbReference>
<dbReference type="GO" id="GO:0030091">
    <property type="term" value="P:protein repair"/>
    <property type="evidence" value="ECO:0007669"/>
    <property type="project" value="UniProtKB-UniRule"/>
</dbReference>
<evidence type="ECO:0000256" key="4">
    <source>
        <dbReference type="ARBA" id="ARBA00022603"/>
    </source>
</evidence>
<dbReference type="HAMAP" id="MF_00090">
    <property type="entry name" value="PIMT"/>
    <property type="match status" value="1"/>
</dbReference>